<reference evidence="8 9" key="1">
    <citation type="submission" date="2019-03" db="EMBL/GenBank/DDBJ databases">
        <authorList>
            <person name="Gaulin E."/>
            <person name="Dumas B."/>
        </authorList>
    </citation>
    <scope>NUCLEOTIDE SEQUENCE [LARGE SCALE GENOMIC DNA]</scope>
    <source>
        <strain evidence="8">CBS 568.67</strain>
    </source>
</reference>
<accession>A0A485LLI6</accession>
<feature type="compositionally biased region" description="Acidic residues" evidence="6">
    <location>
        <begin position="1100"/>
        <end position="1118"/>
    </location>
</feature>
<dbReference type="AlphaFoldDB" id="A0A485LLI6"/>
<dbReference type="EMBL" id="VJMH01007062">
    <property type="protein sequence ID" value="KAF0685642.1"/>
    <property type="molecule type" value="Genomic_DNA"/>
</dbReference>
<dbReference type="GO" id="GO:0036297">
    <property type="term" value="P:interstrand cross-link repair"/>
    <property type="evidence" value="ECO:0007669"/>
    <property type="project" value="TreeGrafter"/>
</dbReference>
<evidence type="ECO:0000256" key="4">
    <source>
        <dbReference type="ARBA" id="ARBA00023242"/>
    </source>
</evidence>
<keyword evidence="4" id="KW-0539">Nucleus</keyword>
<feature type="compositionally biased region" description="Basic and acidic residues" evidence="6">
    <location>
        <begin position="1136"/>
        <end position="1150"/>
    </location>
</feature>
<dbReference type="PANTHER" id="PTHR32086">
    <property type="entry name" value="FANCONI ANEMIA GROUP D2 PROTEIN"/>
    <property type="match status" value="1"/>
</dbReference>
<name>A0A485LLI6_9STRA</name>
<dbReference type="Proteomes" id="UP000332933">
    <property type="component" value="Unassembled WGS sequence"/>
</dbReference>
<evidence type="ECO:0000313" key="9">
    <source>
        <dbReference type="Proteomes" id="UP000332933"/>
    </source>
</evidence>
<dbReference type="GO" id="GO:0005634">
    <property type="term" value="C:nucleus"/>
    <property type="evidence" value="ECO:0007669"/>
    <property type="project" value="UniProtKB-SubCell"/>
</dbReference>
<dbReference type="GO" id="GO:0070182">
    <property type="term" value="F:DNA polymerase binding"/>
    <property type="evidence" value="ECO:0007669"/>
    <property type="project" value="TreeGrafter"/>
</dbReference>
<dbReference type="EMBL" id="CAADRA010007088">
    <property type="protein sequence ID" value="VFT99138.1"/>
    <property type="molecule type" value="Genomic_DNA"/>
</dbReference>
<evidence type="ECO:0000256" key="5">
    <source>
        <dbReference type="ARBA" id="ARBA00093456"/>
    </source>
</evidence>
<feature type="region of interest" description="Disordered" evidence="6">
    <location>
        <begin position="1079"/>
        <end position="1119"/>
    </location>
</feature>
<dbReference type="GO" id="GO:0007129">
    <property type="term" value="P:homologous chromosome pairing at meiosis"/>
    <property type="evidence" value="ECO:0007669"/>
    <property type="project" value="TreeGrafter"/>
</dbReference>
<keyword evidence="2" id="KW-1017">Isopeptide bond</keyword>
<keyword evidence="9" id="KW-1185">Reference proteome</keyword>
<sequence>MDALRHGSLRYVLEVAPSMLRESDIVSDVLIERIRSEKEGEEGVNALLRLMSLHLQSNARVTEQLVELLYTSDFRLCIVHHLPKLTYQSKSCMELVIQAYRDLLESDGSLVVPILGSLADMPLTPDQQNDVVTVVHALMDSIDEDDMPAVVRGLLSMLTSTNGDVVIGSIRAQCHQLSHPTLLLVVEVMGRFLRSGSTSLKYILRAIRAADTLLSIDGLWLLLLLQQDAKVAWACMIQLGRKCTAPWLQSVAALALESPQSLLTPCVHFCMLVVQLAFHRATLLGSRHALVSAGVQTVAFLLQHTHGLAQQDVLVSLLTLATQSHKITNLAKQDPLRAHVAHTAAICIADSAAAIPTYGHLLLDAIHQLSTAPHVPIAVLDPLCFGLVQLIPHDRSLYSLVLLTIQKHIFVPSPSQVTAMLLAAHLSYAQQLEAMDQRAIAAWMRRLLPTVALSLVPFVCAFLCVQPDRRPRDVVPALVRRGVLAETHDSLAWPRFLRHLQQRQDQDGPPSTTDLDALLDMVFCLVVSLADGDDGTSTLLDTLVEQLTSSSADQQVDERQCQLMATIGLINGLHHTQHRRAGEAIPKLVQRAYDLATSLEMVASLVHIQQPIVLALSHEMPLPSLHVLYQMLDRTTTGRRWQLYGTYAAPNAAAYLPHLPTWLARIVEFGHHEQQPTHAETLLQLYAIVLHLLDHEPLDVVVHAMAPDAADARAYVYSLLQDQATEQLQDAQAIVPLLDLLVRLSTTDKAQRETARLAQSVLSHVFPDAALDTAVWKAYLGRPAALQHLKSTTLLTPPSPFLSRTHYMYHAMVTAYALHPQPLIFFKDMLTVLDEMVQGNVDHCHPTYRSITTDTFRHVFTTYWLCLLNFCPLGAHVTKHRPATSPYASSVHLFALLESSFAFVPRANTYNAEASLAQKTYVTFYFFYGIPHSVRVRVVLMLRACQIVCEQMIKCVDRCLRWRQGLDVDDRAGDIGHLSPLLHQMEFVLTAMEDYVQGMQRLALAHLKEATKPTKTKLQLLVKKQKTAQPLPQIKFMPQVLRWIQRTKDAIAKTQMQYSIPPGSDMDLQELLRQTPSYDWTASSSSTAAVPRETRWDAAFESEEEKEEEYSSGQEEDGDQHALAGEFHTSVTTLRTDVDALKTPQKKKEATTSLLDNDEFGFPSIVIDFSQMKKSSG</sequence>
<keyword evidence="3" id="KW-0832">Ubl conjugation</keyword>
<evidence type="ECO:0000256" key="3">
    <source>
        <dbReference type="ARBA" id="ARBA00022843"/>
    </source>
</evidence>
<gene>
    <name evidence="8" type="primary">Aste57867_22478</name>
    <name evidence="7" type="ORF">As57867_022408</name>
    <name evidence="8" type="ORF">ASTE57867_22478</name>
</gene>
<dbReference type="GO" id="GO:1990918">
    <property type="term" value="P:double-strand break repair involved in meiotic recombination"/>
    <property type="evidence" value="ECO:0007669"/>
    <property type="project" value="TreeGrafter"/>
</dbReference>
<reference evidence="7" key="2">
    <citation type="submission" date="2019-06" db="EMBL/GenBank/DDBJ databases">
        <title>Genomics analysis of Aphanomyces spp. identifies a new class of oomycete effector associated with host adaptation.</title>
        <authorList>
            <person name="Gaulin E."/>
        </authorList>
    </citation>
    <scope>NUCLEOTIDE SEQUENCE</scope>
    <source>
        <strain evidence="7">CBS 578.67</strain>
    </source>
</reference>
<feature type="compositionally biased region" description="Polar residues" evidence="6">
    <location>
        <begin position="1079"/>
        <end position="1088"/>
    </location>
</feature>
<dbReference type="PANTHER" id="PTHR32086:SF0">
    <property type="entry name" value="FANCONI ANEMIA GROUP D2 PROTEIN"/>
    <property type="match status" value="1"/>
</dbReference>
<dbReference type="GO" id="GO:0031573">
    <property type="term" value="P:mitotic intra-S DNA damage checkpoint signaling"/>
    <property type="evidence" value="ECO:0007669"/>
    <property type="project" value="TreeGrafter"/>
</dbReference>
<comment type="subcellular location">
    <subcellularLocation>
        <location evidence="1">Nucleus</location>
    </subcellularLocation>
</comment>
<organism evidence="8 9">
    <name type="scientific">Aphanomyces stellatus</name>
    <dbReference type="NCBI Taxonomy" id="120398"/>
    <lineage>
        <taxon>Eukaryota</taxon>
        <taxon>Sar</taxon>
        <taxon>Stramenopiles</taxon>
        <taxon>Oomycota</taxon>
        <taxon>Saprolegniomycetes</taxon>
        <taxon>Saprolegniales</taxon>
        <taxon>Verrucalvaceae</taxon>
        <taxon>Aphanomyces</taxon>
    </lineage>
</organism>
<evidence type="ECO:0000313" key="7">
    <source>
        <dbReference type="EMBL" id="KAF0685642.1"/>
    </source>
</evidence>
<dbReference type="InterPro" id="IPR029448">
    <property type="entry name" value="FANCD2"/>
</dbReference>
<evidence type="ECO:0000256" key="2">
    <source>
        <dbReference type="ARBA" id="ARBA00022499"/>
    </source>
</evidence>
<proteinExistence type="inferred from homology"/>
<feature type="region of interest" description="Disordered" evidence="6">
    <location>
        <begin position="1135"/>
        <end position="1155"/>
    </location>
</feature>
<evidence type="ECO:0000313" key="8">
    <source>
        <dbReference type="EMBL" id="VFT99138.1"/>
    </source>
</evidence>
<dbReference type="OrthoDB" id="78023at2759"/>
<evidence type="ECO:0000256" key="1">
    <source>
        <dbReference type="ARBA" id="ARBA00004123"/>
    </source>
</evidence>
<evidence type="ECO:0000256" key="6">
    <source>
        <dbReference type="SAM" id="MobiDB-lite"/>
    </source>
</evidence>
<protein>
    <submittedName>
        <fullName evidence="8">Aste57867_22478 protein</fullName>
    </submittedName>
</protein>
<comment type="similarity">
    <text evidence="5">Belongs to the Fanconi anemia protein FANCD2 family.</text>
</comment>
<dbReference type="GO" id="GO:0000793">
    <property type="term" value="C:condensed chromosome"/>
    <property type="evidence" value="ECO:0007669"/>
    <property type="project" value="TreeGrafter"/>
</dbReference>